<evidence type="ECO:0000313" key="3">
    <source>
        <dbReference type="Proteomes" id="UP001386437"/>
    </source>
</evidence>
<evidence type="ECO:0000256" key="1">
    <source>
        <dbReference type="SAM" id="Phobius"/>
    </source>
</evidence>
<organism evidence="2 3">
    <name type="scientific">Paraburkholderia bengalensis</name>
    <dbReference type="NCBI Taxonomy" id="2747562"/>
    <lineage>
        <taxon>Bacteria</taxon>
        <taxon>Pseudomonadati</taxon>
        <taxon>Pseudomonadota</taxon>
        <taxon>Betaproteobacteria</taxon>
        <taxon>Burkholderiales</taxon>
        <taxon>Burkholderiaceae</taxon>
        <taxon>Paraburkholderia</taxon>
    </lineage>
</organism>
<keyword evidence="3" id="KW-1185">Reference proteome</keyword>
<name>A0ABU8J6A0_9BURK</name>
<gene>
    <name evidence="2" type="ORF">H3V53_42570</name>
</gene>
<feature type="non-terminal residue" evidence="2">
    <location>
        <position position="47"/>
    </location>
</feature>
<feature type="transmembrane region" description="Helical" evidence="1">
    <location>
        <begin position="23"/>
        <end position="44"/>
    </location>
</feature>
<accession>A0ABU8J6A0</accession>
<dbReference type="GO" id="GO:0005524">
    <property type="term" value="F:ATP binding"/>
    <property type="evidence" value="ECO:0007669"/>
    <property type="project" value="UniProtKB-KW"/>
</dbReference>
<comment type="caution">
    <text evidence="2">The sequence shown here is derived from an EMBL/GenBank/DDBJ whole genome shotgun (WGS) entry which is preliminary data.</text>
</comment>
<evidence type="ECO:0000313" key="2">
    <source>
        <dbReference type="EMBL" id="MEI6003512.1"/>
    </source>
</evidence>
<keyword evidence="1" id="KW-0812">Transmembrane</keyword>
<reference evidence="2 3" key="1">
    <citation type="journal article" date="2022" name="Arch. Microbiol.">
        <title>Paraburkholderia bengalensis sp. nov. isolated from roots of Oryza sativa, IR64.</title>
        <authorList>
            <person name="Nag P."/>
            <person name="Mondal N."/>
            <person name="Sarkar J."/>
            <person name="Das S."/>
        </authorList>
    </citation>
    <scope>NUCLEOTIDE SEQUENCE [LARGE SCALE GENOMIC DNA]</scope>
    <source>
        <strain evidence="2 3">IR64_4_BI</strain>
    </source>
</reference>
<keyword evidence="1" id="KW-0472">Membrane</keyword>
<protein>
    <submittedName>
        <fullName evidence="2">ABC transporter ATP-binding protein</fullName>
    </submittedName>
</protein>
<keyword evidence="2" id="KW-0547">Nucleotide-binding</keyword>
<dbReference type="Proteomes" id="UP001386437">
    <property type="component" value="Unassembled WGS sequence"/>
</dbReference>
<keyword evidence="2" id="KW-0067">ATP-binding</keyword>
<sequence>MTSIQPIEAPTTLISERNLTKTLTVGIITAVFVIAAPFIIGTAGGNY</sequence>
<proteinExistence type="predicted"/>
<dbReference type="EMBL" id="JACFYJ010000261">
    <property type="protein sequence ID" value="MEI6003512.1"/>
    <property type="molecule type" value="Genomic_DNA"/>
</dbReference>
<keyword evidence="1" id="KW-1133">Transmembrane helix</keyword>